<reference evidence="3 4" key="1">
    <citation type="submission" date="2019-12" db="EMBL/GenBank/DDBJ databases">
        <authorList>
            <person name="Li M."/>
        </authorList>
    </citation>
    <scope>NUCLEOTIDE SEQUENCE [LARGE SCALE GENOMIC DNA]</scope>
    <source>
        <strain evidence="3 4">GBMRC 2024</strain>
    </source>
</reference>
<evidence type="ECO:0000313" key="4">
    <source>
        <dbReference type="Proteomes" id="UP000477911"/>
    </source>
</evidence>
<comment type="caution">
    <text evidence="3">The sequence shown here is derived from an EMBL/GenBank/DDBJ whole genome shotgun (WGS) entry which is preliminary data.</text>
</comment>
<protein>
    <submittedName>
        <fullName evidence="3">Response regulator</fullName>
    </submittedName>
</protein>
<dbReference type="Pfam" id="PF00072">
    <property type="entry name" value="Response_reg"/>
    <property type="match status" value="1"/>
</dbReference>
<dbReference type="PROSITE" id="PS50110">
    <property type="entry name" value="RESPONSE_REGULATORY"/>
    <property type="match status" value="1"/>
</dbReference>
<dbReference type="SUPFAM" id="SSF52172">
    <property type="entry name" value="CheY-like"/>
    <property type="match status" value="1"/>
</dbReference>
<dbReference type="RefSeq" id="WP_160894806.1">
    <property type="nucleotide sequence ID" value="NZ_WUMU01000014.1"/>
</dbReference>
<evidence type="ECO:0000259" key="2">
    <source>
        <dbReference type="PROSITE" id="PS50110"/>
    </source>
</evidence>
<feature type="domain" description="Response regulatory" evidence="2">
    <location>
        <begin position="6"/>
        <end position="119"/>
    </location>
</feature>
<sequence length="123" mass="12596">MAAGRTVMLIDDNVDFLSIASEALDMLGYAVEALSDPDRALVRVAEGPAFDILVVDLNLGPGPSGRHLAEAALAARPGLPVILLTGAADPQHDHGPAITEVVAKTAGILALKAALERVSAPRA</sequence>
<dbReference type="SMART" id="SM00448">
    <property type="entry name" value="REC"/>
    <property type="match status" value="1"/>
</dbReference>
<evidence type="ECO:0000313" key="3">
    <source>
        <dbReference type="EMBL" id="MXN18675.1"/>
    </source>
</evidence>
<keyword evidence="4" id="KW-1185">Reference proteome</keyword>
<dbReference type="InterPro" id="IPR011006">
    <property type="entry name" value="CheY-like_superfamily"/>
</dbReference>
<dbReference type="EMBL" id="WUMU01000014">
    <property type="protein sequence ID" value="MXN18675.1"/>
    <property type="molecule type" value="Genomic_DNA"/>
</dbReference>
<name>A0A6L7G3I5_9RHOB</name>
<gene>
    <name evidence="3" type="ORF">GR170_12570</name>
</gene>
<dbReference type="Proteomes" id="UP000477911">
    <property type="component" value="Unassembled WGS sequence"/>
</dbReference>
<dbReference type="Gene3D" id="3.40.50.2300">
    <property type="match status" value="1"/>
</dbReference>
<proteinExistence type="predicted"/>
<dbReference type="GO" id="GO:0000160">
    <property type="term" value="P:phosphorelay signal transduction system"/>
    <property type="evidence" value="ECO:0007669"/>
    <property type="project" value="InterPro"/>
</dbReference>
<keyword evidence="1" id="KW-0597">Phosphoprotein</keyword>
<accession>A0A6L7G3I5</accession>
<dbReference type="InterPro" id="IPR001789">
    <property type="entry name" value="Sig_transdc_resp-reg_receiver"/>
</dbReference>
<feature type="modified residue" description="4-aspartylphosphate" evidence="1">
    <location>
        <position position="56"/>
    </location>
</feature>
<organism evidence="3 4">
    <name type="scientific">Pseudooceanicola albus</name>
    <dbReference type="NCBI Taxonomy" id="2692189"/>
    <lineage>
        <taxon>Bacteria</taxon>
        <taxon>Pseudomonadati</taxon>
        <taxon>Pseudomonadota</taxon>
        <taxon>Alphaproteobacteria</taxon>
        <taxon>Rhodobacterales</taxon>
        <taxon>Paracoccaceae</taxon>
        <taxon>Pseudooceanicola</taxon>
    </lineage>
</organism>
<dbReference type="AlphaFoldDB" id="A0A6L7G3I5"/>
<evidence type="ECO:0000256" key="1">
    <source>
        <dbReference type="PROSITE-ProRule" id="PRU00169"/>
    </source>
</evidence>